<protein>
    <submittedName>
        <fullName evidence="2">Uncharacterized protein</fullName>
    </submittedName>
</protein>
<reference evidence="2 3" key="1">
    <citation type="submission" date="2017-12" db="EMBL/GenBank/DDBJ databases">
        <title>Integrating genomic resources of turbot (Scophthalmus maximus) in depth evaluation of genetic and physical mapping variation across individuals.</title>
        <authorList>
            <person name="Martinez P."/>
        </authorList>
    </citation>
    <scope>NUCLEOTIDE SEQUENCE [LARGE SCALE GENOMIC DNA]</scope>
</reference>
<evidence type="ECO:0000256" key="1">
    <source>
        <dbReference type="SAM" id="MobiDB-lite"/>
    </source>
</evidence>
<dbReference type="AlphaFoldDB" id="A0A2U9CYR7"/>
<accession>A0A2U9CYR7</accession>
<sequence length="91" mass="10021">MLGDFEKCHVYRNRCELRAGRIPSDLGRLTDREIGFDSPAVPLDLVQQAIARSLNGELPLGLDPRPDPRRSPGVALQEFVSGSGFTEDGDR</sequence>
<evidence type="ECO:0000313" key="2">
    <source>
        <dbReference type="EMBL" id="AWP21273.1"/>
    </source>
</evidence>
<organism evidence="2 3">
    <name type="scientific">Scophthalmus maximus</name>
    <name type="common">Turbot</name>
    <name type="synonym">Psetta maxima</name>
    <dbReference type="NCBI Taxonomy" id="52904"/>
    <lineage>
        <taxon>Eukaryota</taxon>
        <taxon>Metazoa</taxon>
        <taxon>Chordata</taxon>
        <taxon>Craniata</taxon>
        <taxon>Vertebrata</taxon>
        <taxon>Euteleostomi</taxon>
        <taxon>Actinopterygii</taxon>
        <taxon>Neopterygii</taxon>
        <taxon>Teleostei</taxon>
        <taxon>Neoteleostei</taxon>
        <taxon>Acanthomorphata</taxon>
        <taxon>Carangaria</taxon>
        <taxon>Pleuronectiformes</taxon>
        <taxon>Pleuronectoidei</taxon>
        <taxon>Scophthalmidae</taxon>
        <taxon>Scophthalmus</taxon>
    </lineage>
</organism>
<proteinExistence type="predicted"/>
<dbReference type="EMBL" id="CP026264">
    <property type="protein sequence ID" value="AWP21273.1"/>
    <property type="molecule type" value="Genomic_DNA"/>
</dbReference>
<dbReference type="Proteomes" id="UP000246464">
    <property type="component" value="Chromosome 22"/>
</dbReference>
<keyword evidence="3" id="KW-1185">Reference proteome</keyword>
<feature type="region of interest" description="Disordered" evidence="1">
    <location>
        <begin position="57"/>
        <end position="91"/>
    </location>
</feature>
<evidence type="ECO:0000313" key="3">
    <source>
        <dbReference type="Proteomes" id="UP000246464"/>
    </source>
</evidence>
<name>A0A2U9CYR7_SCOMX</name>
<gene>
    <name evidence="2" type="ORF">SMAX5B_015526</name>
</gene>